<dbReference type="PANTHER" id="PTHR45661">
    <property type="entry name" value="SURFACE ANTIGEN"/>
    <property type="match status" value="1"/>
</dbReference>
<accession>W5QSW5</accession>
<evidence type="ECO:0008006" key="2">
    <source>
        <dbReference type="Google" id="ProtNLM"/>
    </source>
</evidence>
<dbReference type="SUPFAM" id="SSF52058">
    <property type="entry name" value="L domain-like"/>
    <property type="match status" value="1"/>
</dbReference>
<dbReference type="Gene3D" id="3.80.10.10">
    <property type="entry name" value="Ribonuclease Inhibitor"/>
    <property type="match status" value="2"/>
</dbReference>
<dbReference type="Pfam" id="PF13306">
    <property type="entry name" value="LRR_5"/>
    <property type="match status" value="1"/>
</dbReference>
<dbReference type="PANTHER" id="PTHR45661:SF3">
    <property type="entry name" value="IG-LIKE DOMAIN-CONTAINING PROTEIN"/>
    <property type="match status" value="1"/>
</dbReference>
<dbReference type="EMBL" id="JX424621">
    <property type="protein sequence ID" value="AGH14027.1"/>
    <property type="molecule type" value="Genomic_DNA"/>
</dbReference>
<name>W5QSW5_9BACT</name>
<dbReference type="AlphaFoldDB" id="W5QSW5"/>
<protein>
    <recommendedName>
        <fullName evidence="2">Cell surface protein</fullName>
    </recommendedName>
</protein>
<sequence>MFIWTIANAHEVTIDGLNYFLFPDTHEATLNHDNECQGELVIPSEVSYNGETYIVNGISVIAFKKSQELTKVRIPKTIDHVEHIRLSDAGLVALTPDYDMNPFAGATALECIEVDEDSPIFKAVDGVLFSKDGTRLYCYPQGIKAEKYIVPECVTWVGAAAFGGNKYLVMVELPSTIEKLYTTFEGCSKLENVNLPDNMRSLDVNMFRGCSSLKTVYIPSGVTIIGSYAFWGCSSLESIVLPENVIEIGSLAFCNCTSLEEFAIPSSVNIISDGMFMGCSSLKRVTIPEGVSIVGMEAFADCTSLMELDLPASIDINDIGAYVFRECKLNNLIIRGDKGFYANFNKYTFEGMDTSATIYCRASLVEKVKELYGGVVLPLEQYLSGIRSMQYSSDKPSAAYDLQGRRLSGQPTKGIYIQNGKKIVIK</sequence>
<organism evidence="1">
    <name type="scientific">Prevotella sp. Sc00028</name>
    <dbReference type="NCBI Taxonomy" id="1231728"/>
    <lineage>
        <taxon>Bacteria</taxon>
        <taxon>Pseudomonadati</taxon>
        <taxon>Bacteroidota</taxon>
        <taxon>Bacteroidia</taxon>
        <taxon>Bacteroidales</taxon>
        <taxon>Prevotellaceae</taxon>
        <taxon>Prevotella</taxon>
    </lineage>
</organism>
<reference evidence="1" key="1">
    <citation type="journal article" date="2014" name="J. Ind. Microbiol. Biotechnol.">
        <title>Analysis of the bovine rumen microbiome reveals a diversity of Sus-like polysaccharide utilization loci from the bacterial phylum Bacteroidetes.</title>
        <authorList>
            <person name="Rosewarne C.P."/>
            <person name="Pope P.B."/>
            <person name="Cheung J.L."/>
            <person name="Morrison M."/>
        </authorList>
    </citation>
    <scope>NUCLEOTIDE SEQUENCE</scope>
    <source>
        <strain evidence="1">Sc00028</strain>
    </source>
</reference>
<proteinExistence type="predicted"/>
<dbReference type="InterPro" id="IPR032675">
    <property type="entry name" value="LRR_dom_sf"/>
</dbReference>
<evidence type="ECO:0000313" key="1">
    <source>
        <dbReference type="EMBL" id="AGH14027.1"/>
    </source>
</evidence>
<dbReference type="InterPro" id="IPR026906">
    <property type="entry name" value="LRR_5"/>
</dbReference>
<dbReference type="InterPro" id="IPR053139">
    <property type="entry name" value="Surface_bspA-like"/>
</dbReference>